<gene>
    <name evidence="2" type="ORF">D9758_016494</name>
</gene>
<evidence type="ECO:0000313" key="2">
    <source>
        <dbReference type="EMBL" id="KAF5343296.1"/>
    </source>
</evidence>
<sequence length="407" mass="45311">MTKMLKVRKGKAIIFSHSTRVVNELASVFEGVCSHADQSTLSPSEQKANEDAWINSDPEHSDYNPWIAASTGLIHGINVGNVQLVMFFGNPYGLMNLFQGGGRARRNWSLALVLLVQLADQSDAQLPMHKLSLFEEYNLFKAGNDLFHTKSCLHAVFSNHFDLEHLHNLACQAQAECSTIPHLTALTEYLDTLKPKPKATTVPSTSYAQGQHIKVTGDDFDIDPKDDDFLPNIEMDVFGNITVTNAVFDSTQAQVQTAELEVEPATVSLPPAIRPAVGHQIKQPHLVNAMTIPLQNARNAQREAAKMKTSKALNSLLQCFKTDCILCWLLHRIRLAVDKPDTSTIHSTPIVVCHGQGKSLDIQDFYMFAGKLQERVDKFVVCLHCWMPQSQYTPEVHPPFKEGESIK</sequence>
<evidence type="ECO:0000259" key="1">
    <source>
        <dbReference type="Pfam" id="PF00271"/>
    </source>
</evidence>
<dbReference type="EMBL" id="JAACJM010000143">
    <property type="protein sequence ID" value="KAF5343296.1"/>
    <property type="molecule type" value="Genomic_DNA"/>
</dbReference>
<keyword evidence="3" id="KW-1185">Reference proteome</keyword>
<dbReference type="AlphaFoldDB" id="A0A8H5CK68"/>
<accession>A0A8H5CK68</accession>
<dbReference type="Pfam" id="PF00271">
    <property type="entry name" value="Helicase_C"/>
    <property type="match status" value="1"/>
</dbReference>
<dbReference type="InterPro" id="IPR027417">
    <property type="entry name" value="P-loop_NTPase"/>
</dbReference>
<dbReference type="Gene3D" id="3.40.50.300">
    <property type="entry name" value="P-loop containing nucleotide triphosphate hydrolases"/>
    <property type="match status" value="1"/>
</dbReference>
<comment type="caution">
    <text evidence="2">The sequence shown here is derived from an EMBL/GenBank/DDBJ whole genome shotgun (WGS) entry which is preliminary data.</text>
</comment>
<organism evidence="2 3">
    <name type="scientific">Tetrapyrgos nigripes</name>
    <dbReference type="NCBI Taxonomy" id="182062"/>
    <lineage>
        <taxon>Eukaryota</taxon>
        <taxon>Fungi</taxon>
        <taxon>Dikarya</taxon>
        <taxon>Basidiomycota</taxon>
        <taxon>Agaricomycotina</taxon>
        <taxon>Agaricomycetes</taxon>
        <taxon>Agaricomycetidae</taxon>
        <taxon>Agaricales</taxon>
        <taxon>Marasmiineae</taxon>
        <taxon>Marasmiaceae</taxon>
        <taxon>Tetrapyrgos</taxon>
    </lineage>
</organism>
<reference evidence="2 3" key="1">
    <citation type="journal article" date="2020" name="ISME J.">
        <title>Uncovering the hidden diversity of litter-decomposition mechanisms in mushroom-forming fungi.</title>
        <authorList>
            <person name="Floudas D."/>
            <person name="Bentzer J."/>
            <person name="Ahren D."/>
            <person name="Johansson T."/>
            <person name="Persson P."/>
            <person name="Tunlid A."/>
        </authorList>
    </citation>
    <scope>NUCLEOTIDE SEQUENCE [LARGE SCALE GENOMIC DNA]</scope>
    <source>
        <strain evidence="2 3">CBS 291.85</strain>
    </source>
</reference>
<dbReference type="SUPFAM" id="SSF52540">
    <property type="entry name" value="P-loop containing nucleoside triphosphate hydrolases"/>
    <property type="match status" value="1"/>
</dbReference>
<protein>
    <recommendedName>
        <fullName evidence="1">Helicase C-terminal domain-containing protein</fullName>
    </recommendedName>
</protein>
<name>A0A8H5CK68_9AGAR</name>
<evidence type="ECO:0000313" key="3">
    <source>
        <dbReference type="Proteomes" id="UP000559256"/>
    </source>
</evidence>
<proteinExistence type="predicted"/>
<dbReference type="OrthoDB" id="2507344at2759"/>
<dbReference type="Proteomes" id="UP000559256">
    <property type="component" value="Unassembled WGS sequence"/>
</dbReference>
<feature type="domain" description="Helicase C-terminal" evidence="1">
    <location>
        <begin position="6"/>
        <end position="106"/>
    </location>
</feature>
<dbReference type="InterPro" id="IPR001650">
    <property type="entry name" value="Helicase_C-like"/>
</dbReference>